<organism evidence="1 2">
    <name type="scientific">Theileria annulata</name>
    <dbReference type="NCBI Taxonomy" id="5874"/>
    <lineage>
        <taxon>Eukaryota</taxon>
        <taxon>Sar</taxon>
        <taxon>Alveolata</taxon>
        <taxon>Apicomplexa</taxon>
        <taxon>Aconoidasida</taxon>
        <taxon>Piroplasmida</taxon>
        <taxon>Theileriidae</taxon>
        <taxon>Theileria</taxon>
    </lineage>
</organism>
<keyword evidence="2" id="KW-1185">Reference proteome</keyword>
<dbReference type="KEGG" id="tan:TA19755"/>
<dbReference type="VEuPathDB" id="PiroplasmaDB:TA19755"/>
<reference evidence="1 2" key="1">
    <citation type="journal article" date="2005" name="Science">
        <title>Genome of the host-cell transforming parasite Theileria annulata compared with T. parva.</title>
        <authorList>
            <person name="Pain A."/>
            <person name="Renauld H."/>
            <person name="Berriman M."/>
            <person name="Murphy L."/>
            <person name="Yeats C.A."/>
            <person name="Weir W."/>
            <person name="Kerhornou A."/>
            <person name="Aslett M."/>
            <person name="Bishop R."/>
            <person name="Bouchier C."/>
            <person name="Cochet M."/>
            <person name="Coulson R.M.R."/>
            <person name="Cronin A."/>
            <person name="de Villiers E.P."/>
            <person name="Fraser A."/>
            <person name="Fosker N."/>
            <person name="Gardner M."/>
            <person name="Goble A."/>
            <person name="Griffiths-Jones S."/>
            <person name="Harris D.E."/>
            <person name="Katzer F."/>
            <person name="Larke N."/>
            <person name="Lord A."/>
            <person name="Maser P."/>
            <person name="McKellar S."/>
            <person name="Mooney P."/>
            <person name="Morton F."/>
            <person name="Nene V."/>
            <person name="O'Neil S."/>
            <person name="Price C."/>
            <person name="Quail M.A."/>
            <person name="Rabbinowitsch E."/>
            <person name="Rawlings N.D."/>
            <person name="Rutter S."/>
            <person name="Saunders D."/>
            <person name="Seeger K."/>
            <person name="Shah T."/>
            <person name="Squares R."/>
            <person name="Squares S."/>
            <person name="Tivey A."/>
            <person name="Walker A.R."/>
            <person name="Woodward J."/>
            <person name="Dobbelaere D.A.E."/>
            <person name="Langsley G."/>
            <person name="Rajandream M.A."/>
            <person name="McKeever D."/>
            <person name="Shiels B."/>
            <person name="Tait A."/>
            <person name="Barrell B.G."/>
            <person name="Hall N."/>
        </authorList>
    </citation>
    <scope>NUCLEOTIDE SEQUENCE [LARGE SCALE GENOMIC DNA]</scope>
    <source>
        <strain evidence="2">Ankara</strain>
    </source>
</reference>
<name>Q4UFZ7_THEAN</name>
<dbReference type="OrthoDB" id="360997at2759"/>
<dbReference type="InParanoid" id="Q4UFZ7"/>
<gene>
    <name evidence="1" type="ORF">TA19755</name>
</gene>
<dbReference type="RefSeq" id="XP_954672.1">
    <property type="nucleotide sequence ID" value="XM_949579.1"/>
</dbReference>
<protein>
    <submittedName>
        <fullName evidence="1">Uncharacterized protein</fullName>
    </submittedName>
</protein>
<dbReference type="Proteomes" id="UP000001950">
    <property type="component" value="Chromosome 1"/>
</dbReference>
<dbReference type="AlphaFoldDB" id="Q4UFZ7"/>
<sequence>MAFLHSYGFAANLPLKKLIYNRRSLIIPKISKFNVQTRSFTNTHLSTSNQESKADLLNPVPKNILDFQRNTDEINLMETHSLTMSMMRSSKSGFLKKSVWDKYIERAIELVDKFSVKNISILMISVAKSRISNTDFYDRMSERLITKCKNYINTYKMNPLKFFDDDKRSEFTPFNIYTILSACSVSGYKNETLFRLLYKVSEIKIHYFNKLLDDCVNLKEGLEHSDVLETYTKDDKFTFEDVAGILYVYSWSNFQIKGIVPKYSDLFKKMYHIGAKKEDKYITIVGELTSKSFAIAINSLVKLGDRTIELYNMGLEYLRREVDCLPCRDICMIFNSIIKIRNSMPDFYEDVNAVQILTNKIVDRLSGAKLDAESMVNISSTFVNIFNSKTFVQEEIGDIKNKFNKFFTESIYNLVSEKELDAPIVIQLLYNSSILGFIQPSMILLCNDNLKSVGLTGTQQNISEFLTSLLLIYNNSRSNNLNQLINDHVVTVLRQYSKRLNYVLYPNTMGLSKTKSRPASLYNILKLESKGLLDAPSEDINNDWKELTREISEYSTDNLNLLATMLNSMGKFKQCRDFIKFVVLSSDYIKRFFKGYSHQLGSKPLNIETISAIVNSLSRYRIRNLELMENFSKLIKIHNDRLLEDGNFEQINYVSLFNIINSYSKLGLPQNRIFHIRNKNLYKHLRKTEKYDIQNQMFSSISKLLLSCDFDKINMQMVTNCLYSLSLVGFDKFSRLSVLKLMERLIKRLPKETEICKRNSIDNEYASPILDCIAQFDGLVEHETTGTKELFSQLRIVMMMLYLMIKRNYFKSKVFDIYLKRMKRVILGQNKDLKMGRKKIKRDIELIEKETKPITHLNPMSGVNI</sequence>
<dbReference type="OMA" id="CKNYINT"/>
<proteinExistence type="predicted"/>
<evidence type="ECO:0000313" key="2">
    <source>
        <dbReference type="Proteomes" id="UP000001950"/>
    </source>
</evidence>
<dbReference type="eggNOG" id="ENOG502TN5R">
    <property type="taxonomic scope" value="Eukaryota"/>
</dbReference>
<accession>Q4UFZ7</accession>
<dbReference type="GeneID" id="3863895"/>
<dbReference type="EMBL" id="CR940347">
    <property type="protein sequence ID" value="CAI73992.1"/>
    <property type="molecule type" value="Genomic_DNA"/>
</dbReference>
<evidence type="ECO:0000313" key="1">
    <source>
        <dbReference type="EMBL" id="CAI73992.1"/>
    </source>
</evidence>